<reference evidence="2" key="1">
    <citation type="journal article" date="2023" name="Mol. Phylogenet. Evol.">
        <title>Genome-scale phylogeny and comparative genomics of the fungal order Sordariales.</title>
        <authorList>
            <person name="Hensen N."/>
            <person name="Bonometti L."/>
            <person name="Westerberg I."/>
            <person name="Brannstrom I.O."/>
            <person name="Guillou S."/>
            <person name="Cros-Aarteil S."/>
            <person name="Calhoun S."/>
            <person name="Haridas S."/>
            <person name="Kuo A."/>
            <person name="Mondo S."/>
            <person name="Pangilinan J."/>
            <person name="Riley R."/>
            <person name="LaButti K."/>
            <person name="Andreopoulos B."/>
            <person name="Lipzen A."/>
            <person name="Chen C."/>
            <person name="Yan M."/>
            <person name="Daum C."/>
            <person name="Ng V."/>
            <person name="Clum A."/>
            <person name="Steindorff A."/>
            <person name="Ohm R.A."/>
            <person name="Martin F."/>
            <person name="Silar P."/>
            <person name="Natvig D.O."/>
            <person name="Lalanne C."/>
            <person name="Gautier V."/>
            <person name="Ament-Velasquez S.L."/>
            <person name="Kruys A."/>
            <person name="Hutchinson M.I."/>
            <person name="Powell A.J."/>
            <person name="Barry K."/>
            <person name="Miller A.N."/>
            <person name="Grigoriev I.V."/>
            <person name="Debuchy R."/>
            <person name="Gladieux P."/>
            <person name="Hiltunen Thoren M."/>
            <person name="Johannesson H."/>
        </authorList>
    </citation>
    <scope>NUCLEOTIDE SEQUENCE</scope>
    <source>
        <strain evidence="2">CBS 958.72</strain>
    </source>
</reference>
<feature type="region of interest" description="Disordered" evidence="1">
    <location>
        <begin position="39"/>
        <end position="59"/>
    </location>
</feature>
<feature type="compositionally biased region" description="Basic residues" evidence="1">
    <location>
        <begin position="39"/>
        <end position="48"/>
    </location>
</feature>
<comment type="caution">
    <text evidence="2">The sequence shown here is derived from an EMBL/GenBank/DDBJ whole genome shotgun (WGS) entry which is preliminary data.</text>
</comment>
<reference evidence="2" key="2">
    <citation type="submission" date="2023-06" db="EMBL/GenBank/DDBJ databases">
        <authorList>
            <consortium name="Lawrence Berkeley National Laboratory"/>
            <person name="Haridas S."/>
            <person name="Hensen N."/>
            <person name="Bonometti L."/>
            <person name="Westerberg I."/>
            <person name="Brannstrom I.O."/>
            <person name="Guillou S."/>
            <person name="Cros-Aarteil S."/>
            <person name="Calhoun S."/>
            <person name="Kuo A."/>
            <person name="Mondo S."/>
            <person name="Pangilinan J."/>
            <person name="Riley R."/>
            <person name="Labutti K."/>
            <person name="Andreopoulos B."/>
            <person name="Lipzen A."/>
            <person name="Chen C."/>
            <person name="Yanf M."/>
            <person name="Daum C."/>
            <person name="Ng V."/>
            <person name="Clum A."/>
            <person name="Steindorff A."/>
            <person name="Ohm R."/>
            <person name="Martin F."/>
            <person name="Silar P."/>
            <person name="Natvig D."/>
            <person name="Lalanne C."/>
            <person name="Gautier V."/>
            <person name="Ament-Velasquez S.L."/>
            <person name="Kruys A."/>
            <person name="Hutchinson M.I."/>
            <person name="Powell A.J."/>
            <person name="Barry K."/>
            <person name="Miller A.N."/>
            <person name="Grigoriev I.V."/>
            <person name="Debuchy R."/>
            <person name="Gladieux P."/>
            <person name="Thoren M.H."/>
            <person name="Johannesson H."/>
        </authorList>
    </citation>
    <scope>NUCLEOTIDE SEQUENCE</scope>
    <source>
        <strain evidence="2">CBS 958.72</strain>
    </source>
</reference>
<keyword evidence="3" id="KW-1185">Reference proteome</keyword>
<proteinExistence type="predicted"/>
<gene>
    <name evidence="2" type="ORF">B0T24DRAFT_95961</name>
</gene>
<evidence type="ECO:0000313" key="3">
    <source>
        <dbReference type="Proteomes" id="UP001287356"/>
    </source>
</evidence>
<organism evidence="2 3">
    <name type="scientific">Lasiosphaeria ovina</name>
    <dbReference type="NCBI Taxonomy" id="92902"/>
    <lineage>
        <taxon>Eukaryota</taxon>
        <taxon>Fungi</taxon>
        <taxon>Dikarya</taxon>
        <taxon>Ascomycota</taxon>
        <taxon>Pezizomycotina</taxon>
        <taxon>Sordariomycetes</taxon>
        <taxon>Sordariomycetidae</taxon>
        <taxon>Sordariales</taxon>
        <taxon>Lasiosphaeriaceae</taxon>
        <taxon>Lasiosphaeria</taxon>
    </lineage>
</organism>
<sequence length="185" mass="20109">MLPRSRLFAAAAAPFSAVEDGTCSAARCSRSAEGFASRSKRRRARWKRPKDPSSGKYGHIRRPDCGWRAMASAINGSSVALAVVAMILLPPRYIQPDMATWGVQMEAVFIRPCRLARAGKPSLSGGLGLWPLAPGLDVPGYRFWRLARRPAWLHQRALSVDSMAVESTANPLDSGTSKPAKLAQH</sequence>
<dbReference type="Proteomes" id="UP001287356">
    <property type="component" value="Unassembled WGS sequence"/>
</dbReference>
<evidence type="ECO:0000313" key="2">
    <source>
        <dbReference type="EMBL" id="KAK3361784.1"/>
    </source>
</evidence>
<accession>A0AAE0JTZ2</accession>
<protein>
    <submittedName>
        <fullName evidence="2">Uncharacterized protein</fullName>
    </submittedName>
</protein>
<name>A0AAE0JTZ2_9PEZI</name>
<evidence type="ECO:0000256" key="1">
    <source>
        <dbReference type="SAM" id="MobiDB-lite"/>
    </source>
</evidence>
<dbReference type="EMBL" id="JAULSN010000010">
    <property type="protein sequence ID" value="KAK3361784.1"/>
    <property type="molecule type" value="Genomic_DNA"/>
</dbReference>
<dbReference type="AlphaFoldDB" id="A0AAE0JTZ2"/>